<evidence type="ECO:0000313" key="2">
    <source>
        <dbReference type="EMBL" id="CAK9115290.1"/>
    </source>
</evidence>
<accession>A0ABP0SSX7</accession>
<reference evidence="2 3" key="1">
    <citation type="submission" date="2024-02" db="EMBL/GenBank/DDBJ databases">
        <authorList>
            <person name="Chen Y."/>
            <person name="Shah S."/>
            <person name="Dougan E. K."/>
            <person name="Thang M."/>
            <person name="Chan C."/>
        </authorList>
    </citation>
    <scope>NUCLEOTIDE SEQUENCE [LARGE SCALE GENOMIC DNA]</scope>
</reference>
<evidence type="ECO:0000256" key="1">
    <source>
        <dbReference type="SAM" id="MobiDB-lite"/>
    </source>
</evidence>
<protein>
    <submittedName>
        <fullName evidence="2">DEAD-box ATP-dependent RNA helicase 56</fullName>
    </submittedName>
</protein>
<keyword evidence="3" id="KW-1185">Reference proteome</keyword>
<sequence length="448" mass="49176">MDSIVDAEERLRTASNEMVLNQDDLDMVMLREALGGEVPQEPVPLPLEDQKTTPPPGLSNIFRGITSFFGHQPAYPLPGDLQDFPRMDMDLEAEMSSHFAIEDRFPEHFKDAAPPDPGQQRRDERAALSMRSAQMDKDDALARKQALCSHVDTTTSGSNAYYFRKSCKDYFIDIIKGTTTSEDRGPSGELPIDEVISALEVAISVTNQKQSPPTASSRVSNKMPPKSAPAPSTTTLEEKLQEEGQTVLNHGSYKNRTFFEAWQDQAYVKWCLDHCTTSSSPGMKKLSSYFREMKANHMPSEKQPTALMAIRQIPGSEEDILAILDTGRNATCYGASWLRKYCVVVGCEPALQPVAGSGMKGFGGKMKLAGQRTLGLSFELENGDYARGTMTSLEIGDSDAPLLLSIETQRQLGFVIDLNKKKVSSDILGSNVKVVNRGGLMAIPLIPG</sequence>
<proteinExistence type="predicted"/>
<evidence type="ECO:0000313" key="3">
    <source>
        <dbReference type="Proteomes" id="UP001642464"/>
    </source>
</evidence>
<feature type="region of interest" description="Disordered" evidence="1">
    <location>
        <begin position="206"/>
        <end position="237"/>
    </location>
</feature>
<keyword evidence="2" id="KW-0347">Helicase</keyword>
<feature type="compositionally biased region" description="Polar residues" evidence="1">
    <location>
        <begin position="206"/>
        <end position="220"/>
    </location>
</feature>
<gene>
    <name evidence="2" type="ORF">SCF082_LOCUS53370</name>
</gene>
<organism evidence="2 3">
    <name type="scientific">Durusdinium trenchii</name>
    <dbReference type="NCBI Taxonomy" id="1381693"/>
    <lineage>
        <taxon>Eukaryota</taxon>
        <taxon>Sar</taxon>
        <taxon>Alveolata</taxon>
        <taxon>Dinophyceae</taxon>
        <taxon>Suessiales</taxon>
        <taxon>Symbiodiniaceae</taxon>
        <taxon>Durusdinium</taxon>
    </lineage>
</organism>
<dbReference type="Proteomes" id="UP001642464">
    <property type="component" value="Unassembled WGS sequence"/>
</dbReference>
<keyword evidence="2" id="KW-0067">ATP-binding</keyword>
<name>A0ABP0SSX7_9DINO</name>
<dbReference type="GO" id="GO:0004386">
    <property type="term" value="F:helicase activity"/>
    <property type="evidence" value="ECO:0007669"/>
    <property type="project" value="UniProtKB-KW"/>
</dbReference>
<dbReference type="EMBL" id="CAXAMM010044595">
    <property type="protein sequence ID" value="CAK9115290.1"/>
    <property type="molecule type" value="Genomic_DNA"/>
</dbReference>
<comment type="caution">
    <text evidence="2">The sequence shown here is derived from an EMBL/GenBank/DDBJ whole genome shotgun (WGS) entry which is preliminary data.</text>
</comment>
<feature type="region of interest" description="Disordered" evidence="1">
    <location>
        <begin position="108"/>
        <end position="138"/>
    </location>
</feature>
<feature type="compositionally biased region" description="Basic and acidic residues" evidence="1">
    <location>
        <begin position="108"/>
        <end position="126"/>
    </location>
</feature>
<keyword evidence="2" id="KW-0547">Nucleotide-binding</keyword>
<keyword evidence="2" id="KW-0378">Hydrolase</keyword>